<dbReference type="Gene3D" id="3.50.50.60">
    <property type="entry name" value="FAD/NAD(P)-binding domain"/>
    <property type="match status" value="1"/>
</dbReference>
<feature type="region of interest" description="Disordered" evidence="1">
    <location>
        <begin position="264"/>
        <end position="287"/>
    </location>
</feature>
<dbReference type="InterPro" id="IPR036188">
    <property type="entry name" value="FAD/NAD-bd_sf"/>
</dbReference>
<protein>
    <submittedName>
        <fullName evidence="2">Uncharacterized protein</fullName>
    </submittedName>
</protein>
<gene>
    <name evidence="2" type="ORF">K435DRAFT_863519</name>
</gene>
<organism evidence="2 3">
    <name type="scientific">Dendrothele bispora (strain CBS 962.96)</name>
    <dbReference type="NCBI Taxonomy" id="1314807"/>
    <lineage>
        <taxon>Eukaryota</taxon>
        <taxon>Fungi</taxon>
        <taxon>Dikarya</taxon>
        <taxon>Basidiomycota</taxon>
        <taxon>Agaricomycotina</taxon>
        <taxon>Agaricomycetes</taxon>
        <taxon>Agaricomycetidae</taxon>
        <taxon>Agaricales</taxon>
        <taxon>Agaricales incertae sedis</taxon>
        <taxon>Dendrothele</taxon>
    </lineage>
</organism>
<dbReference type="AlphaFoldDB" id="A0A4S8LPK5"/>
<dbReference type="EMBL" id="ML179309">
    <property type="protein sequence ID" value="THU91326.1"/>
    <property type="molecule type" value="Genomic_DNA"/>
</dbReference>
<name>A0A4S8LPK5_DENBC</name>
<dbReference type="Proteomes" id="UP000297245">
    <property type="component" value="Unassembled WGS sequence"/>
</dbReference>
<evidence type="ECO:0000313" key="2">
    <source>
        <dbReference type="EMBL" id="THU91326.1"/>
    </source>
</evidence>
<reference evidence="2 3" key="1">
    <citation type="journal article" date="2019" name="Nat. Ecol. Evol.">
        <title>Megaphylogeny resolves global patterns of mushroom evolution.</title>
        <authorList>
            <person name="Varga T."/>
            <person name="Krizsan K."/>
            <person name="Foldi C."/>
            <person name="Dima B."/>
            <person name="Sanchez-Garcia M."/>
            <person name="Sanchez-Ramirez S."/>
            <person name="Szollosi G.J."/>
            <person name="Szarkandi J.G."/>
            <person name="Papp V."/>
            <person name="Albert L."/>
            <person name="Andreopoulos W."/>
            <person name="Angelini C."/>
            <person name="Antonin V."/>
            <person name="Barry K.W."/>
            <person name="Bougher N.L."/>
            <person name="Buchanan P."/>
            <person name="Buyck B."/>
            <person name="Bense V."/>
            <person name="Catcheside P."/>
            <person name="Chovatia M."/>
            <person name="Cooper J."/>
            <person name="Damon W."/>
            <person name="Desjardin D."/>
            <person name="Finy P."/>
            <person name="Geml J."/>
            <person name="Haridas S."/>
            <person name="Hughes K."/>
            <person name="Justo A."/>
            <person name="Karasinski D."/>
            <person name="Kautmanova I."/>
            <person name="Kiss B."/>
            <person name="Kocsube S."/>
            <person name="Kotiranta H."/>
            <person name="LaButti K.M."/>
            <person name="Lechner B.E."/>
            <person name="Liimatainen K."/>
            <person name="Lipzen A."/>
            <person name="Lukacs Z."/>
            <person name="Mihaltcheva S."/>
            <person name="Morgado L.N."/>
            <person name="Niskanen T."/>
            <person name="Noordeloos M.E."/>
            <person name="Ohm R.A."/>
            <person name="Ortiz-Santana B."/>
            <person name="Ovrebo C."/>
            <person name="Racz N."/>
            <person name="Riley R."/>
            <person name="Savchenko A."/>
            <person name="Shiryaev A."/>
            <person name="Soop K."/>
            <person name="Spirin V."/>
            <person name="Szebenyi C."/>
            <person name="Tomsovsky M."/>
            <person name="Tulloss R.E."/>
            <person name="Uehling J."/>
            <person name="Grigoriev I.V."/>
            <person name="Vagvolgyi C."/>
            <person name="Papp T."/>
            <person name="Martin F.M."/>
            <person name="Miettinen O."/>
            <person name="Hibbett D.S."/>
            <person name="Nagy L.G."/>
        </authorList>
    </citation>
    <scope>NUCLEOTIDE SEQUENCE [LARGE SCALE GENOMIC DNA]</scope>
    <source>
        <strain evidence="2 3">CBS 962.96</strain>
    </source>
</reference>
<accession>A0A4S8LPK5</accession>
<evidence type="ECO:0000313" key="3">
    <source>
        <dbReference type="Proteomes" id="UP000297245"/>
    </source>
</evidence>
<sequence>MIDITWAESSAIGMHPGTRRSALGPVRLINSSSSSCSSLLSVEEYALYHLLSSFLSFRLPSNRSRNTAGLTLASRLFEKLDVSILVLEAGNPNIDDPLITRPGQFSAHFMKPEKSKQTPIHTPPDSLLKKSQNLKSQTHSHVLKSFRNTPGTPPISGQEVKVSVEAPPSTFFPSGLSLRNKTSTISISIFKTMRATRKPGMELGDVWEVCDPELTYTPAPLSEPALNVWDVKNKSLGTRPLKIIDPRVIPEVELKVQETLVKMGVPPSSPPTPSDPTSSSFLQGHMHPDRTITSSSGQVLGQPHTLFWRRLNSEQEKKKPRNLGTRLGVKFSPHTLPRPLACLFFPHFFQILAANTRYSQTDLLLFISARNPAMYLKFRSAPRTFNSLVQKIRHCVCKFSDTGEVIIFITQQAFKHFVAEFDVSSFGDDVNANGKLHWGGQRGAKFS</sequence>
<proteinExistence type="predicted"/>
<evidence type="ECO:0000256" key="1">
    <source>
        <dbReference type="SAM" id="MobiDB-lite"/>
    </source>
</evidence>
<keyword evidence="3" id="KW-1185">Reference proteome</keyword>